<evidence type="ECO:0000256" key="2">
    <source>
        <dbReference type="ARBA" id="ARBA00022737"/>
    </source>
</evidence>
<dbReference type="SMART" id="SM00240">
    <property type="entry name" value="FHA"/>
    <property type="match status" value="1"/>
</dbReference>
<dbReference type="InterPro" id="IPR008984">
    <property type="entry name" value="SMAD_FHA_dom_sf"/>
</dbReference>
<dbReference type="PANTHER" id="PTHR13233:SF13">
    <property type="entry name" value="FHA DOMAIN-CONTAINING PROTEIN"/>
    <property type="match status" value="1"/>
</dbReference>
<evidence type="ECO:0000313" key="6">
    <source>
        <dbReference type="Proteomes" id="UP001396334"/>
    </source>
</evidence>
<dbReference type="InterPro" id="IPR003591">
    <property type="entry name" value="Leu-rich_rpt_typical-subtyp"/>
</dbReference>
<dbReference type="SUPFAM" id="SSF52058">
    <property type="entry name" value="L domain-like"/>
    <property type="match status" value="1"/>
</dbReference>
<dbReference type="InterPro" id="IPR037912">
    <property type="entry name" value="MCRS1"/>
</dbReference>
<reference evidence="5 6" key="1">
    <citation type="journal article" date="2024" name="G3 (Bethesda)">
        <title>Genome assembly of Hibiscus sabdariffa L. provides insights into metabolisms of medicinal natural products.</title>
        <authorList>
            <person name="Kim T."/>
        </authorList>
    </citation>
    <scope>NUCLEOTIDE SEQUENCE [LARGE SCALE GENOMIC DNA]</scope>
    <source>
        <strain evidence="5">TK-2024</strain>
        <tissue evidence="5">Old leaves</tissue>
    </source>
</reference>
<dbReference type="InterPro" id="IPR025999">
    <property type="entry name" value="MCRS_N"/>
</dbReference>
<dbReference type="Pfam" id="PF13325">
    <property type="entry name" value="MCRS_N"/>
    <property type="match status" value="1"/>
</dbReference>
<dbReference type="InterPro" id="IPR001611">
    <property type="entry name" value="Leu-rich_rpt"/>
</dbReference>
<dbReference type="PANTHER" id="PTHR13233">
    <property type="entry name" value="MICROSPHERULE PROTEIN 1"/>
    <property type="match status" value="1"/>
</dbReference>
<gene>
    <name evidence="5" type="ORF">V6N11_014931</name>
</gene>
<feature type="domain" description="FHA" evidence="4">
    <location>
        <begin position="657"/>
        <end position="713"/>
    </location>
</feature>
<dbReference type="InterPro" id="IPR032675">
    <property type="entry name" value="LRR_dom_sf"/>
</dbReference>
<dbReference type="PROSITE" id="PS50006">
    <property type="entry name" value="FHA_DOMAIN"/>
    <property type="match status" value="1"/>
</dbReference>
<evidence type="ECO:0000256" key="3">
    <source>
        <dbReference type="SAM" id="MobiDB-lite"/>
    </source>
</evidence>
<keyword evidence="2" id="KW-0677">Repeat</keyword>
<dbReference type="Pfam" id="PF00498">
    <property type="entry name" value="FHA"/>
    <property type="match status" value="1"/>
</dbReference>
<dbReference type="EMBL" id="JBBPBN010000004">
    <property type="protein sequence ID" value="KAK9039738.1"/>
    <property type="molecule type" value="Genomic_DNA"/>
</dbReference>
<evidence type="ECO:0000313" key="5">
    <source>
        <dbReference type="EMBL" id="KAK9039738.1"/>
    </source>
</evidence>
<dbReference type="InterPro" id="IPR000253">
    <property type="entry name" value="FHA_dom"/>
</dbReference>
<protein>
    <recommendedName>
        <fullName evidence="4">FHA domain-containing protein</fullName>
    </recommendedName>
</protein>
<dbReference type="PROSITE" id="PS51450">
    <property type="entry name" value="LRR"/>
    <property type="match status" value="1"/>
</dbReference>
<proteinExistence type="predicted"/>
<dbReference type="SMART" id="SM00369">
    <property type="entry name" value="LRR_TYP"/>
    <property type="match status" value="4"/>
</dbReference>
<keyword evidence="1" id="KW-0433">Leucine-rich repeat</keyword>
<dbReference type="SUPFAM" id="SSF49879">
    <property type="entry name" value="SMAD/FHA domain"/>
    <property type="match status" value="1"/>
</dbReference>
<dbReference type="CDD" id="cd22687">
    <property type="entry name" value="FHA_MCRS1"/>
    <property type="match status" value="1"/>
</dbReference>
<organism evidence="5 6">
    <name type="scientific">Hibiscus sabdariffa</name>
    <name type="common">roselle</name>
    <dbReference type="NCBI Taxonomy" id="183260"/>
    <lineage>
        <taxon>Eukaryota</taxon>
        <taxon>Viridiplantae</taxon>
        <taxon>Streptophyta</taxon>
        <taxon>Embryophyta</taxon>
        <taxon>Tracheophyta</taxon>
        <taxon>Spermatophyta</taxon>
        <taxon>Magnoliopsida</taxon>
        <taxon>eudicotyledons</taxon>
        <taxon>Gunneridae</taxon>
        <taxon>Pentapetalae</taxon>
        <taxon>rosids</taxon>
        <taxon>malvids</taxon>
        <taxon>Malvales</taxon>
        <taxon>Malvaceae</taxon>
        <taxon>Malvoideae</taxon>
        <taxon>Hibiscus</taxon>
    </lineage>
</organism>
<dbReference type="Proteomes" id="UP001396334">
    <property type="component" value="Unassembled WGS sequence"/>
</dbReference>
<dbReference type="InterPro" id="IPR055414">
    <property type="entry name" value="LRR_R13L4/SHOC2-like"/>
</dbReference>
<comment type="caution">
    <text evidence="5">The sequence shown here is derived from an EMBL/GenBank/DDBJ whole genome shotgun (WGS) entry which is preliminary data.</text>
</comment>
<name>A0ABR2TQI5_9ROSI</name>
<dbReference type="Gene3D" id="3.80.10.10">
    <property type="entry name" value="Ribonuclease Inhibitor"/>
    <property type="match status" value="3"/>
</dbReference>
<keyword evidence="6" id="KW-1185">Reference proteome</keyword>
<evidence type="ECO:0000256" key="1">
    <source>
        <dbReference type="ARBA" id="ARBA00022614"/>
    </source>
</evidence>
<dbReference type="Gene3D" id="2.60.200.20">
    <property type="match status" value="1"/>
</dbReference>
<accession>A0ABR2TQI5</accession>
<feature type="region of interest" description="Disordered" evidence="3">
    <location>
        <begin position="523"/>
        <end position="543"/>
    </location>
</feature>
<evidence type="ECO:0000259" key="4">
    <source>
        <dbReference type="PROSITE" id="PS50006"/>
    </source>
</evidence>
<dbReference type="Pfam" id="PF23598">
    <property type="entry name" value="LRR_14"/>
    <property type="match status" value="1"/>
</dbReference>
<sequence>MSALPAPVSSSWIPEDDLLLKNAIESGASLEALAKGAVRFSRKFTVRELQDRWRALLYDPVISDQAAARMIEVELSSKSNKLDNSVENKSTKRKFESVRSSYYAMRKRTCNNHVTNSSGVSFLGSPNCNDCIRNRGCYDELVGPREDCVQNQFGFSDLGIGSVGKRSQEDDLKVTSKKDSFGEKVENLERNDVSRGSPRVICASPDKFGHPSGVEGIKPFSAGCLSPQQDMPLWKTMEDIPAAVMPVNDGLGDKGQHVEGVIEHSEDVDGNKMCESGYDIVPSDMMLKDGYEINNSVISCGDLAETDALLNFDGDTNDQHCYESVNSLLLNSPNDVCEDDTSKTKKPETLVSDVCPGTSQAAYPAKLDEVPDQHSHSGHAEQSHFGYPEINLPSSASVSSPHSPELHDEVICCMLNSEDPEVPCNDDVLLGKAFVTEECHRVGSDQASSFANQKDIKEELSLIQTEDSLTQCFTAPKMVGLDVLSESSQGVKSDFHDGQCHVMSRQSQNSLVEPYKFKSAHTFPNSTADGAAKEEASDECSTRDISTYAETSSIVDTVLEPEASKTTSDQIEYESDDDVPSFSDIEAMILEMDLCPEEFDSFIRREDSRYQDAHSKRTIIRLEQGARSAMQRAIASRGALAVLYGLHMKYYIKEPEVILGRATMDFDVDIDLGREGRANKISRRQAIIKLEEDGSFSLKNLGKSCIFLNGKEVSTGQLMALGSSSVIEIRDMAFAFEINPNSVKRHLAKITPKNQENKTVFDWSAEPKKRAESKTYWGDIEALKQLRNGVDPNSVSPGSCLSSWDFTLDPCDSLFSERFTCGFRCDLTLSGLSRVTEVTLDSAGYAGPLSSASWSLPYLQTFDLSNNFFSGSIPASLANLTQLTRLGLSRNTFTGEIPSAIGSLSSLEELYLDNNNLQGPIPASFNGLVSLKRLEVQSNQLSGELPELGSLKNLYFLDASNNAISGYLPATLPPSLIQISMRNNTVQGTIPQSLQYLSSLQVLDLSHNKLTDSVPYFLFTHPSLQQLTLAFNAFTSVQSPSNLGTQSELIAVDLSNNELQGWLPPFLPLMPKLSALSLENNKLSGIIPAQYALKTVVPGPGIAPFARLLLGGNYLFGPIPRALLVLKPDAANVSLAGSCFFRCPLRFFFCQGADQKSLTACKTLSPVIP</sequence>